<dbReference type="Gene3D" id="3.10.180.10">
    <property type="entry name" value="2,3-Dihydroxybiphenyl 1,2-Dioxygenase, domain 1"/>
    <property type="match status" value="1"/>
</dbReference>
<feature type="domain" description="VOC" evidence="1">
    <location>
        <begin position="1"/>
        <end position="114"/>
    </location>
</feature>
<reference evidence="2 3" key="1">
    <citation type="journal article" date="2012" name="PLoS ONE">
        <title>Functional divergence in the genus oenococcus as predicted by genome sequencing of the newly-described species, Oenococcus kitaharae.</title>
        <authorList>
            <person name="Borneman A.R."/>
            <person name="McCarthy J.M."/>
            <person name="Chambers P.J."/>
            <person name="Bartowsky E.J."/>
        </authorList>
    </citation>
    <scope>NUCLEOTIDE SEQUENCE [LARGE SCALE GENOMIC DNA]</scope>
    <source>
        <strain evidence="3">DSM17330</strain>
    </source>
</reference>
<evidence type="ECO:0000259" key="1">
    <source>
        <dbReference type="PROSITE" id="PS51819"/>
    </source>
</evidence>
<dbReference type="EMBL" id="AFVZ01000001">
    <property type="protein sequence ID" value="EHN58370.1"/>
    <property type="molecule type" value="Genomic_DNA"/>
</dbReference>
<dbReference type="STRING" id="336988.NT96_04420"/>
<dbReference type="InterPro" id="IPR037523">
    <property type="entry name" value="VOC_core"/>
</dbReference>
<dbReference type="eggNOG" id="COG0346">
    <property type="taxonomic scope" value="Bacteria"/>
</dbReference>
<dbReference type="Proteomes" id="UP000004959">
    <property type="component" value="Chromosome"/>
</dbReference>
<protein>
    <recommendedName>
        <fullName evidence="1">VOC domain-containing protein</fullName>
    </recommendedName>
</protein>
<evidence type="ECO:0000313" key="2">
    <source>
        <dbReference type="EMBL" id="EHN58370.1"/>
    </source>
</evidence>
<dbReference type="PATRIC" id="fig|1045004.4.peg.247"/>
<dbReference type="PROSITE" id="PS51819">
    <property type="entry name" value="VOC"/>
    <property type="match status" value="1"/>
</dbReference>
<keyword evidence="3" id="KW-1185">Reference proteome</keyword>
<dbReference type="InterPro" id="IPR004360">
    <property type="entry name" value="Glyas_Fos-R_dOase_dom"/>
</dbReference>
<dbReference type="HOGENOM" id="CLU_046006_2_7_9"/>
<dbReference type="SUPFAM" id="SSF54593">
    <property type="entry name" value="Glyoxalase/Bleomycin resistance protein/Dihydroxybiphenyl dioxygenase"/>
    <property type="match status" value="1"/>
</dbReference>
<sequence length="130" mass="15264">MLVRNSVYRDQKGHPFYERAQKDPQGIAIIYFELAPGQFVEFFPAFDEQKPHTHFNEYVGYSHFSLLVDDIQQTKEKLINKDIAIDSGPSIGNSHTWQMWIHDPEGNRIEIMQYTDQSYQIVGNIQEKEE</sequence>
<dbReference type="AlphaFoldDB" id="G9WIS1"/>
<gene>
    <name evidence="2" type="ORF">OKIT_0245</name>
</gene>
<dbReference type="CDD" id="cd06587">
    <property type="entry name" value="VOC"/>
    <property type="match status" value="1"/>
</dbReference>
<evidence type="ECO:0000313" key="3">
    <source>
        <dbReference type="Proteomes" id="UP000004959"/>
    </source>
</evidence>
<name>G9WIS1_9LACO</name>
<dbReference type="InterPro" id="IPR029068">
    <property type="entry name" value="Glyas_Bleomycin-R_OHBP_Dase"/>
</dbReference>
<comment type="caution">
    <text evidence="2">The sequence shown here is derived from an EMBL/GenBank/DDBJ whole genome shotgun (WGS) entry which is preliminary data.</text>
</comment>
<proteinExistence type="predicted"/>
<organism evidence="2 3">
    <name type="scientific">Oenococcus kitaharae DSM 17330</name>
    <dbReference type="NCBI Taxonomy" id="1045004"/>
    <lineage>
        <taxon>Bacteria</taxon>
        <taxon>Bacillati</taxon>
        <taxon>Bacillota</taxon>
        <taxon>Bacilli</taxon>
        <taxon>Lactobacillales</taxon>
        <taxon>Lactobacillaceae</taxon>
        <taxon>Oenococcus</taxon>
    </lineage>
</organism>
<dbReference type="Pfam" id="PF00903">
    <property type="entry name" value="Glyoxalase"/>
    <property type="match status" value="1"/>
</dbReference>
<accession>G9WIS1</accession>